<evidence type="ECO:0000256" key="2">
    <source>
        <dbReference type="ARBA" id="ARBA00022676"/>
    </source>
</evidence>
<dbReference type="Pfam" id="PF13632">
    <property type="entry name" value="Glyco_trans_2_3"/>
    <property type="match status" value="1"/>
</dbReference>
<keyword evidence="7" id="KW-1185">Reference proteome</keyword>
<evidence type="ECO:0000256" key="3">
    <source>
        <dbReference type="ARBA" id="ARBA00022679"/>
    </source>
</evidence>
<feature type="transmembrane region" description="Helical" evidence="4">
    <location>
        <begin position="6"/>
        <end position="30"/>
    </location>
</feature>
<protein>
    <submittedName>
        <fullName evidence="6">Glycosyltransferase, catalytic subunit of cellulose synthase and poly-beta-1,6-N-acetylglucosamine synthase</fullName>
    </submittedName>
</protein>
<keyword evidence="4" id="KW-0472">Membrane</keyword>
<reference evidence="6 7" key="1">
    <citation type="submission" date="2017-02" db="EMBL/GenBank/DDBJ databases">
        <authorList>
            <person name="Peterson S.W."/>
        </authorList>
    </citation>
    <scope>NUCLEOTIDE SEQUENCE [LARGE SCALE GENOMIC DNA]</scope>
    <source>
        <strain evidence="6 7">ATCC BAA-908</strain>
    </source>
</reference>
<organism evidence="6 7">
    <name type="scientific">Treponema porcinum</name>
    <dbReference type="NCBI Taxonomy" id="261392"/>
    <lineage>
        <taxon>Bacteria</taxon>
        <taxon>Pseudomonadati</taxon>
        <taxon>Spirochaetota</taxon>
        <taxon>Spirochaetia</taxon>
        <taxon>Spirochaetales</taxon>
        <taxon>Treponemataceae</taxon>
        <taxon>Treponema</taxon>
    </lineage>
</organism>
<dbReference type="SUPFAM" id="SSF53448">
    <property type="entry name" value="Nucleotide-diphospho-sugar transferases"/>
    <property type="match status" value="1"/>
</dbReference>
<dbReference type="AlphaFoldDB" id="A0A1T4KE90"/>
<comment type="similarity">
    <text evidence="1">Belongs to the glycosyltransferase 2 family.</text>
</comment>
<keyword evidence="4" id="KW-1133">Transmembrane helix</keyword>
<evidence type="ECO:0000313" key="7">
    <source>
        <dbReference type="Proteomes" id="UP000190423"/>
    </source>
</evidence>
<dbReference type="OrthoDB" id="9797391at2"/>
<dbReference type="GO" id="GO:0016757">
    <property type="term" value="F:glycosyltransferase activity"/>
    <property type="evidence" value="ECO:0007669"/>
    <property type="project" value="UniProtKB-KW"/>
</dbReference>
<evidence type="ECO:0000313" key="6">
    <source>
        <dbReference type="EMBL" id="SJZ40706.1"/>
    </source>
</evidence>
<dbReference type="GeneID" id="78316450"/>
<dbReference type="Gene3D" id="3.90.550.10">
    <property type="entry name" value="Spore Coat Polysaccharide Biosynthesis Protein SpsA, Chain A"/>
    <property type="match status" value="1"/>
</dbReference>
<feature type="transmembrane region" description="Helical" evidence="4">
    <location>
        <begin position="376"/>
        <end position="395"/>
    </location>
</feature>
<name>A0A1T4KE90_TREPO</name>
<dbReference type="RefSeq" id="WP_078933059.1">
    <property type="nucleotide sequence ID" value="NZ_FUWG01000007.1"/>
</dbReference>
<proteinExistence type="inferred from homology"/>
<dbReference type="PANTHER" id="PTHR43630:SF1">
    <property type="entry name" value="POLY-BETA-1,6-N-ACETYL-D-GLUCOSAMINE SYNTHASE"/>
    <property type="match status" value="1"/>
</dbReference>
<dbReference type="STRING" id="261392.SAMN02745149_01152"/>
<keyword evidence="4" id="KW-0812">Transmembrane</keyword>
<feature type="domain" description="Glycosyltransferase 2-like" evidence="5">
    <location>
        <begin position="128"/>
        <end position="341"/>
    </location>
</feature>
<evidence type="ECO:0000259" key="5">
    <source>
        <dbReference type="Pfam" id="PF13632"/>
    </source>
</evidence>
<keyword evidence="3 6" id="KW-0808">Transferase</keyword>
<evidence type="ECO:0000256" key="4">
    <source>
        <dbReference type="SAM" id="Phobius"/>
    </source>
</evidence>
<feature type="transmembrane region" description="Helical" evidence="4">
    <location>
        <begin position="298"/>
        <end position="329"/>
    </location>
</feature>
<feature type="transmembrane region" description="Helical" evidence="4">
    <location>
        <begin position="341"/>
        <end position="364"/>
    </location>
</feature>
<sequence length="422" mass="48383">MFSLNTVLFVCAIFAVLYAPRAFAWFASLFPQKRLYNDKKNKLALFIPARNEGKNIIPLLESIKAQTYDADCFDTFIAVKDPEDPVYEYAKIVNAEVYCDVTQTCKGDCTDYTFKKILEKYPKKYDGFIIVDADCLLEKTFLEEMNNAMASGADVINAKKRVRNYYQDGGKNSNLVTACNGLIWTFMDDMGNRFRSDHNLTTMTVTTGILFTRKVVEEMNGWCYRKTLTEDMEFCHDSILKNRKCFYYSYAMIYMEEAPSLAETNKRRSRWMHGLTHSNYIYFADLIKNRQNKPVVNFYFMFSLWLVYLFVATLIGMAAINLVCSALAIGFGEPVNWEYVISAGAAVFAIYAAFFILTAVALFINRKDIKLTKLGFLAVLFVHPVFYMGYIPIVAKAIVSKNDKQWDAIARVQTDSSEVFSE</sequence>
<dbReference type="Proteomes" id="UP000190423">
    <property type="component" value="Unassembled WGS sequence"/>
</dbReference>
<dbReference type="EMBL" id="FUWG01000007">
    <property type="protein sequence ID" value="SJZ40706.1"/>
    <property type="molecule type" value="Genomic_DNA"/>
</dbReference>
<dbReference type="PANTHER" id="PTHR43630">
    <property type="entry name" value="POLY-BETA-1,6-N-ACETYL-D-GLUCOSAMINE SYNTHASE"/>
    <property type="match status" value="1"/>
</dbReference>
<dbReference type="InterPro" id="IPR029044">
    <property type="entry name" value="Nucleotide-diphossugar_trans"/>
</dbReference>
<dbReference type="InterPro" id="IPR001173">
    <property type="entry name" value="Glyco_trans_2-like"/>
</dbReference>
<keyword evidence="2" id="KW-0328">Glycosyltransferase</keyword>
<gene>
    <name evidence="6" type="ORF">SAMN02745149_01152</name>
</gene>
<accession>A0A1T4KE90</accession>
<evidence type="ECO:0000256" key="1">
    <source>
        <dbReference type="ARBA" id="ARBA00006739"/>
    </source>
</evidence>